<keyword evidence="3" id="KW-1185">Reference proteome</keyword>
<dbReference type="Proteomes" id="UP001150924">
    <property type="component" value="Unassembled WGS sequence"/>
</dbReference>
<dbReference type="GO" id="GO:0035438">
    <property type="term" value="F:cyclic-di-GMP binding"/>
    <property type="evidence" value="ECO:0007669"/>
    <property type="project" value="InterPro"/>
</dbReference>
<dbReference type="RefSeq" id="WP_267767268.1">
    <property type="nucleotide sequence ID" value="NZ_JAPNKE010000002.1"/>
</dbReference>
<dbReference type="SUPFAM" id="SSF141371">
    <property type="entry name" value="PilZ domain-like"/>
    <property type="match status" value="1"/>
</dbReference>
<organism evidence="2 3">
    <name type="scientific">Nannocystis pusilla</name>
    <dbReference type="NCBI Taxonomy" id="889268"/>
    <lineage>
        <taxon>Bacteria</taxon>
        <taxon>Pseudomonadati</taxon>
        <taxon>Myxococcota</taxon>
        <taxon>Polyangia</taxon>
        <taxon>Nannocystales</taxon>
        <taxon>Nannocystaceae</taxon>
        <taxon>Nannocystis</taxon>
    </lineage>
</organism>
<feature type="domain" description="PilZ" evidence="1">
    <location>
        <begin position="11"/>
        <end position="111"/>
    </location>
</feature>
<protein>
    <submittedName>
        <fullName evidence="2">PilZ domain-containing protein</fullName>
    </submittedName>
</protein>
<sequence>MALGRATMAPRRRHLRQPVLVEIRWRRSDASDLEPATISEISEAGALLLTDAGLTLGEEIIIEITTPGGARPLELTSIVRNTRHPEGGVGVEFMRRNSGGLTRIREVIRRLVDQ</sequence>
<dbReference type="AlphaFoldDB" id="A0A9X3ELV9"/>
<dbReference type="EMBL" id="JAPNKE010000002">
    <property type="protein sequence ID" value="MCY1005565.1"/>
    <property type="molecule type" value="Genomic_DNA"/>
</dbReference>
<proteinExistence type="predicted"/>
<dbReference type="InterPro" id="IPR009875">
    <property type="entry name" value="PilZ_domain"/>
</dbReference>
<name>A0A9X3ELV9_9BACT</name>
<dbReference type="Gene3D" id="2.40.10.220">
    <property type="entry name" value="predicted glycosyltransferase like domains"/>
    <property type="match status" value="1"/>
</dbReference>
<evidence type="ECO:0000313" key="2">
    <source>
        <dbReference type="EMBL" id="MCY1005565.1"/>
    </source>
</evidence>
<evidence type="ECO:0000313" key="3">
    <source>
        <dbReference type="Proteomes" id="UP001150924"/>
    </source>
</evidence>
<comment type="caution">
    <text evidence="2">The sequence shown here is derived from an EMBL/GenBank/DDBJ whole genome shotgun (WGS) entry which is preliminary data.</text>
</comment>
<gene>
    <name evidence="2" type="ORF">OV079_08285</name>
</gene>
<reference evidence="2" key="1">
    <citation type="submission" date="2022-11" db="EMBL/GenBank/DDBJ databases">
        <title>Minimal conservation of predation-associated metabolite biosynthetic gene clusters underscores biosynthetic potential of Myxococcota including descriptions for ten novel species: Archangium lansinium sp. nov., Myxococcus landrumus sp. nov., Nannocystis bai.</title>
        <authorList>
            <person name="Ahearne A."/>
            <person name="Stevens C."/>
            <person name="Phillips K."/>
        </authorList>
    </citation>
    <scope>NUCLEOTIDE SEQUENCE</scope>
    <source>
        <strain evidence="2">Na p29</strain>
    </source>
</reference>
<evidence type="ECO:0000259" key="1">
    <source>
        <dbReference type="Pfam" id="PF07238"/>
    </source>
</evidence>
<accession>A0A9X3ELV9</accession>
<dbReference type="Pfam" id="PF07238">
    <property type="entry name" value="PilZ"/>
    <property type="match status" value="1"/>
</dbReference>